<dbReference type="Proteomes" id="UP001172386">
    <property type="component" value="Unassembled WGS sequence"/>
</dbReference>
<sequence length="466" mass="51162">MATPNEATLPKEMLSFVLRHGEFSKAGLRLGQLIIKGRSPIPTPNFVGSTSRGVVPHVTQDVLSKTTRIPAVYIGLEDFIEKTPPKAPILRQPSGKLSSKLRDFIALPSDCVAILGARRVPALDCPKQNTNTAISICTSVGFQSLELDDYVKCISELQADITVGLADVVTTEAISQKRLEKSADRTHAWLRDTLTPRLDDPDSQGPLFAFVPPLEPHQQSFYLGDLADDYKKEITGLSFLSPETAASLQKDLEALPRLCLSDPSSPQNVLRAIRLGNDMITVPLVNGASESGIAMTFFFDSIPDGQDIPLGFDLLATPHATDLSPLVSGCQCYTCTKHHRAYLHHLLSAKEMLAWTLLQIHNFHHIDVFFQQIRNAIEDGTFEEKAKAFSRAYDSEMPQSLGQGPRTRGYQAKSVGGGEPKRNERAYGRLEEHARKLEEAESGIATPEAELDALDLQKQGLGEVQQ</sequence>
<evidence type="ECO:0000313" key="2">
    <source>
        <dbReference type="Proteomes" id="UP001172386"/>
    </source>
</evidence>
<keyword evidence="2" id="KW-1185">Reference proteome</keyword>
<comment type="caution">
    <text evidence="1">The sequence shown here is derived from an EMBL/GenBank/DDBJ whole genome shotgun (WGS) entry which is preliminary data.</text>
</comment>
<protein>
    <submittedName>
        <fullName evidence="1">Uncharacterized protein</fullName>
    </submittedName>
</protein>
<evidence type="ECO:0000313" key="1">
    <source>
        <dbReference type="EMBL" id="KAJ9661687.1"/>
    </source>
</evidence>
<dbReference type="EMBL" id="JAPDRQ010000021">
    <property type="protein sequence ID" value="KAJ9661687.1"/>
    <property type="molecule type" value="Genomic_DNA"/>
</dbReference>
<organism evidence="1 2">
    <name type="scientific">Neophaeococcomyces mojaviensis</name>
    <dbReference type="NCBI Taxonomy" id="3383035"/>
    <lineage>
        <taxon>Eukaryota</taxon>
        <taxon>Fungi</taxon>
        <taxon>Dikarya</taxon>
        <taxon>Ascomycota</taxon>
        <taxon>Pezizomycotina</taxon>
        <taxon>Eurotiomycetes</taxon>
        <taxon>Chaetothyriomycetidae</taxon>
        <taxon>Chaetothyriales</taxon>
        <taxon>Chaetothyriales incertae sedis</taxon>
        <taxon>Neophaeococcomyces</taxon>
    </lineage>
</organism>
<reference evidence="1" key="1">
    <citation type="submission" date="2022-10" db="EMBL/GenBank/DDBJ databases">
        <title>Culturing micro-colonial fungi from biological soil crusts in the Mojave desert and describing Neophaeococcomyces mojavensis, and introducing the new genera and species Taxawa tesnikishii.</title>
        <authorList>
            <person name="Kurbessoian T."/>
            <person name="Stajich J.E."/>
        </authorList>
    </citation>
    <scope>NUCLEOTIDE SEQUENCE</scope>
    <source>
        <strain evidence="1">JES_112</strain>
    </source>
</reference>
<accession>A0ACC3AGU3</accession>
<proteinExistence type="predicted"/>
<name>A0ACC3AGU3_9EURO</name>
<gene>
    <name evidence="1" type="ORF">H2198_001863</name>
</gene>